<comment type="caution">
    <text evidence="2">The sequence shown here is derived from an EMBL/GenBank/DDBJ whole genome shotgun (WGS) entry which is preliminary data.</text>
</comment>
<organism evidence="2 3">
    <name type="scientific">Muntiacus reevesi</name>
    <name type="common">Reeves' muntjac</name>
    <name type="synonym">Cervus reevesi</name>
    <dbReference type="NCBI Taxonomy" id="9886"/>
    <lineage>
        <taxon>Eukaryota</taxon>
        <taxon>Metazoa</taxon>
        <taxon>Chordata</taxon>
        <taxon>Craniata</taxon>
        <taxon>Vertebrata</taxon>
        <taxon>Euteleostomi</taxon>
        <taxon>Mammalia</taxon>
        <taxon>Eutheria</taxon>
        <taxon>Laurasiatheria</taxon>
        <taxon>Artiodactyla</taxon>
        <taxon>Ruminantia</taxon>
        <taxon>Pecora</taxon>
        <taxon>Cervidae</taxon>
        <taxon>Muntiacinae</taxon>
        <taxon>Muntiacus</taxon>
    </lineage>
</organism>
<proteinExistence type="predicted"/>
<protein>
    <submittedName>
        <fullName evidence="2">Uncharacterized protein</fullName>
    </submittedName>
</protein>
<evidence type="ECO:0000256" key="1">
    <source>
        <dbReference type="SAM" id="MobiDB-lite"/>
    </source>
</evidence>
<dbReference type="EMBL" id="VCEB01000009">
    <property type="protein sequence ID" value="KAB0373262.1"/>
    <property type="molecule type" value="Genomic_DNA"/>
</dbReference>
<feature type="compositionally biased region" description="Basic and acidic residues" evidence="1">
    <location>
        <begin position="162"/>
        <end position="174"/>
    </location>
</feature>
<evidence type="ECO:0000313" key="2">
    <source>
        <dbReference type="EMBL" id="KAB0373262.1"/>
    </source>
</evidence>
<dbReference type="Proteomes" id="UP000326062">
    <property type="component" value="Chromosome 11"/>
</dbReference>
<feature type="compositionally biased region" description="Low complexity" evidence="1">
    <location>
        <begin position="126"/>
        <end position="141"/>
    </location>
</feature>
<accession>A0A5N3XI04</accession>
<evidence type="ECO:0000313" key="3">
    <source>
        <dbReference type="Proteomes" id="UP000326062"/>
    </source>
</evidence>
<feature type="region of interest" description="Disordered" evidence="1">
    <location>
        <begin position="86"/>
        <end position="197"/>
    </location>
</feature>
<feature type="compositionally biased region" description="Basic and acidic residues" evidence="1">
    <location>
        <begin position="114"/>
        <end position="123"/>
    </location>
</feature>
<feature type="region of interest" description="Disordered" evidence="1">
    <location>
        <begin position="20"/>
        <end position="40"/>
    </location>
</feature>
<keyword evidence="3" id="KW-1185">Reference proteome</keyword>
<reference evidence="2 3" key="1">
    <citation type="submission" date="2019-06" db="EMBL/GenBank/DDBJ databases">
        <title>Discovery of a novel chromosome fission-fusion reversal in muntjac.</title>
        <authorList>
            <person name="Mudd A.B."/>
            <person name="Bredeson J.V."/>
            <person name="Baum R."/>
            <person name="Hockemeyer D."/>
            <person name="Rokhsar D.S."/>
        </authorList>
    </citation>
    <scope>NUCLEOTIDE SEQUENCE [LARGE SCALE GENOMIC DNA]</scope>
    <source>
        <strain evidence="2">UCam_UCB_Mr</strain>
        <tissue evidence="2">Fibroblast cell line</tissue>
    </source>
</reference>
<gene>
    <name evidence="2" type="ORF">FD755_014921</name>
</gene>
<feature type="compositionally biased region" description="Basic and acidic residues" evidence="1">
    <location>
        <begin position="20"/>
        <end position="32"/>
    </location>
</feature>
<sequence>MIRGQFVRLNAKWIQGLKENTEQRAKEPESRVGKASSGSLRRFKSVSSLDLYSASSLASSCPSSNRLGTMPLMPALREEVQNDKNTIECETSSPASPESLRLEQLHTGALRAASPKDVRDTRNSTDSQDGPGGNPSSSSSEDSTHKAPKKKGIRCSISRLFGKKERGRPGHASKEALGPGRIFTARATWKAPMNTDN</sequence>
<dbReference type="AlphaFoldDB" id="A0A5N3XI04"/>
<name>A0A5N3XI04_MUNRE</name>